<evidence type="ECO:0000256" key="2">
    <source>
        <dbReference type="SAM" id="Phobius"/>
    </source>
</evidence>
<feature type="region of interest" description="Disordered" evidence="1">
    <location>
        <begin position="117"/>
        <end position="148"/>
    </location>
</feature>
<dbReference type="EMBL" id="CP001013">
    <property type="protein sequence ID" value="ACB34202.1"/>
    <property type="molecule type" value="Genomic_DNA"/>
</dbReference>
<dbReference type="STRING" id="395495.Lcho_1935"/>
<dbReference type="HOGENOM" id="CLU_076057_5_3_4"/>
<feature type="region of interest" description="Disordered" evidence="1">
    <location>
        <begin position="54"/>
        <end position="97"/>
    </location>
</feature>
<keyword evidence="2" id="KW-1133">Transmembrane helix</keyword>
<evidence type="ECO:0000313" key="3">
    <source>
        <dbReference type="EMBL" id="ACB34202.1"/>
    </source>
</evidence>
<sequence length="237" mass="25148">MGPDYQPQDRSRRFIGLAVVALLHVLVIWGLMSGLARKAIEVIKKPIEVAIVDQPRPADPAPPPPPPRAPPPPSPSPPRVIDRPPPPTPAAPAPAPAPVVTAPEIVVPATAPAPAIQVTQERAPEKPAETRPAAPPAPPPAAAPATRPAPRAEVAIVCPGYQNILKSALAGEWDRVGITGDVKVVIRVRGNQILDVTPQSGPREYYRAVQRAVRRMNCTVDGAEEQLVPLEIGFREP</sequence>
<keyword evidence="2" id="KW-0472">Membrane</keyword>
<keyword evidence="4" id="KW-1185">Reference proteome</keyword>
<reference evidence="3 4" key="1">
    <citation type="submission" date="2008-03" db="EMBL/GenBank/DDBJ databases">
        <title>Complete sequence of Leptothrix cholodnii SP-6.</title>
        <authorList>
            <consortium name="US DOE Joint Genome Institute"/>
            <person name="Copeland A."/>
            <person name="Lucas S."/>
            <person name="Lapidus A."/>
            <person name="Glavina del Rio T."/>
            <person name="Dalin E."/>
            <person name="Tice H."/>
            <person name="Bruce D."/>
            <person name="Goodwin L."/>
            <person name="Pitluck S."/>
            <person name="Chertkov O."/>
            <person name="Brettin T."/>
            <person name="Detter J.C."/>
            <person name="Han C."/>
            <person name="Kuske C.R."/>
            <person name="Schmutz J."/>
            <person name="Larimer F."/>
            <person name="Land M."/>
            <person name="Hauser L."/>
            <person name="Kyrpides N."/>
            <person name="Lykidis A."/>
            <person name="Emerson D."/>
            <person name="Richardson P."/>
        </authorList>
    </citation>
    <scope>NUCLEOTIDE SEQUENCE [LARGE SCALE GENOMIC DNA]</scope>
    <source>
        <strain evidence="4">ATCC 51168 / LMG 8142 / SP-6</strain>
    </source>
</reference>
<feature type="compositionally biased region" description="Pro residues" evidence="1">
    <location>
        <begin position="133"/>
        <end position="142"/>
    </location>
</feature>
<evidence type="ECO:0000313" key="4">
    <source>
        <dbReference type="Proteomes" id="UP000001693"/>
    </source>
</evidence>
<evidence type="ECO:0000256" key="1">
    <source>
        <dbReference type="SAM" id="MobiDB-lite"/>
    </source>
</evidence>
<dbReference type="SUPFAM" id="SSF74653">
    <property type="entry name" value="TolA/TonB C-terminal domain"/>
    <property type="match status" value="1"/>
</dbReference>
<organism evidence="3 4">
    <name type="scientific">Leptothrix cholodnii (strain ATCC 51168 / LMG 8142 / SP-6)</name>
    <name type="common">Leptothrix discophora (strain SP-6)</name>
    <dbReference type="NCBI Taxonomy" id="395495"/>
    <lineage>
        <taxon>Bacteria</taxon>
        <taxon>Pseudomonadati</taxon>
        <taxon>Pseudomonadota</taxon>
        <taxon>Betaproteobacteria</taxon>
        <taxon>Burkholderiales</taxon>
        <taxon>Sphaerotilaceae</taxon>
        <taxon>Leptothrix</taxon>
    </lineage>
</organism>
<gene>
    <name evidence="3" type="ordered locus">Lcho_1935</name>
</gene>
<feature type="transmembrane region" description="Helical" evidence="2">
    <location>
        <begin position="14"/>
        <end position="36"/>
    </location>
</feature>
<dbReference type="OrthoDB" id="8904022at2"/>
<protein>
    <recommendedName>
        <fullName evidence="5">TonB family protein</fullName>
    </recommendedName>
</protein>
<feature type="compositionally biased region" description="Pro residues" evidence="1">
    <location>
        <begin position="57"/>
        <end position="97"/>
    </location>
</feature>
<dbReference type="PRINTS" id="PR01217">
    <property type="entry name" value="PRICHEXTENSN"/>
</dbReference>
<dbReference type="AlphaFoldDB" id="B1Y0U4"/>
<dbReference type="RefSeq" id="WP_012346963.1">
    <property type="nucleotide sequence ID" value="NC_010524.1"/>
</dbReference>
<keyword evidence="2" id="KW-0812">Transmembrane</keyword>
<evidence type="ECO:0008006" key="5">
    <source>
        <dbReference type="Google" id="ProtNLM"/>
    </source>
</evidence>
<accession>B1Y0U4</accession>
<proteinExistence type="predicted"/>
<dbReference type="KEGG" id="lch:Lcho_1935"/>
<dbReference type="Proteomes" id="UP000001693">
    <property type="component" value="Chromosome"/>
</dbReference>
<name>B1Y0U4_LEPCP</name>
<dbReference type="eggNOG" id="COG0810">
    <property type="taxonomic scope" value="Bacteria"/>
</dbReference>